<evidence type="ECO:0000256" key="2">
    <source>
        <dbReference type="ARBA" id="ARBA00022723"/>
    </source>
</evidence>
<dbReference type="GO" id="GO:0051903">
    <property type="term" value="F:S-(hydroxymethyl)glutathione dehydrogenase [NAD(P)+] activity"/>
    <property type="evidence" value="ECO:0007669"/>
    <property type="project" value="TreeGrafter"/>
</dbReference>
<evidence type="ECO:0000256" key="5">
    <source>
        <dbReference type="ARBA" id="ARBA00023027"/>
    </source>
</evidence>
<comment type="caution">
    <text evidence="9">The sequence shown here is derived from an EMBL/GenBank/DDBJ whole genome shotgun (WGS) entry which is preliminary data.</text>
</comment>
<dbReference type="SUPFAM" id="SSF51735">
    <property type="entry name" value="NAD(P)-binding Rossmann-fold domains"/>
    <property type="match status" value="1"/>
</dbReference>
<feature type="domain" description="Enoyl reductase (ER)" evidence="8">
    <location>
        <begin position="12"/>
        <end position="360"/>
    </location>
</feature>
<sequence>MKITTAVAQKQGANLTIESAELDSPKANEVLVEIKATGICHTDAAGRDYATTPYPVALGHEGAGIVKEVGSGVSTVKPGDHVVLSFSYCGHCENCLTGHPASCIHFNELNAGGRNFDGTHRIHSEGGKDISTFFGQSSFSTYSVVDEHGVTKVPSDVDISLLGPLGCGFQTGAGTVLNALKPKFGSSIAIFGTGAVGLAAMMAAKMIGMDHIIAIDIHDNRLELAKELGATETINSQKRNPEDVVKELLQTGVEYSIDTTGVSPVIKQAVHVLKPSGTCALIGLAGDVTFNIQGEVIGEAKQIIGIIEGDAIPQLFIPKLVNYYKKGLFPFDRLVKYYKFADINQAFEDSADGSVIKPIVKIGN</sequence>
<dbReference type="RefSeq" id="WP_013726965.1">
    <property type="nucleotide sequence ID" value="NZ_AZDM01000014.1"/>
</dbReference>
<dbReference type="GeneID" id="72460978"/>
<dbReference type="SMART" id="SM00829">
    <property type="entry name" value="PKS_ER"/>
    <property type="match status" value="1"/>
</dbReference>
<keyword evidence="4" id="KW-0560">Oxidoreductase</keyword>
<evidence type="ECO:0000256" key="1">
    <source>
        <dbReference type="ARBA" id="ARBA00001947"/>
    </source>
</evidence>
<accession>A0A4R5NSQ5</accession>
<keyword evidence="3 6" id="KW-0862">Zinc</keyword>
<dbReference type="GO" id="GO:0008270">
    <property type="term" value="F:zinc ion binding"/>
    <property type="evidence" value="ECO:0007669"/>
    <property type="project" value="InterPro"/>
</dbReference>
<dbReference type="InterPro" id="IPR013149">
    <property type="entry name" value="ADH-like_C"/>
</dbReference>
<name>A0A4R5NSQ5_LENBU</name>
<keyword evidence="7" id="KW-0812">Transmembrane</keyword>
<comment type="similarity">
    <text evidence="6">Belongs to the zinc-containing alcohol dehydrogenase family.</text>
</comment>
<reference evidence="9 10" key="1">
    <citation type="journal article" date="2019" name="Appl. Microbiol. Biotechnol.">
        <title>Uncovering carbohydrate metabolism through a genotype-phenotype association study of 56 lactic acid bacteria genomes.</title>
        <authorList>
            <person name="Buron-Moles G."/>
            <person name="Chailyan A."/>
            <person name="Dolejs I."/>
            <person name="Forster J."/>
            <person name="Miks M.H."/>
        </authorList>
    </citation>
    <scope>NUCLEOTIDE SEQUENCE [LARGE SCALE GENOMIC DNA]</scope>
    <source>
        <strain evidence="9 10">ATCC 4005</strain>
    </source>
</reference>
<dbReference type="SUPFAM" id="SSF50129">
    <property type="entry name" value="GroES-like"/>
    <property type="match status" value="1"/>
</dbReference>
<dbReference type="GO" id="GO:0046294">
    <property type="term" value="P:formaldehyde catabolic process"/>
    <property type="evidence" value="ECO:0007669"/>
    <property type="project" value="TreeGrafter"/>
</dbReference>
<organism evidence="9 10">
    <name type="scientific">Lentilactobacillus buchneri DSM 20057</name>
    <dbReference type="NCBI Taxonomy" id="1423728"/>
    <lineage>
        <taxon>Bacteria</taxon>
        <taxon>Bacillati</taxon>
        <taxon>Bacillota</taxon>
        <taxon>Bacilli</taxon>
        <taxon>Lactobacillales</taxon>
        <taxon>Lactobacillaceae</taxon>
        <taxon>Lentilactobacillus</taxon>
    </lineage>
</organism>
<feature type="transmembrane region" description="Helical" evidence="7">
    <location>
        <begin position="184"/>
        <end position="204"/>
    </location>
</feature>
<dbReference type="InterPro" id="IPR002328">
    <property type="entry name" value="ADH_Zn_CS"/>
</dbReference>
<dbReference type="AlphaFoldDB" id="A0A4R5NSQ5"/>
<dbReference type="Pfam" id="PF08240">
    <property type="entry name" value="ADH_N"/>
    <property type="match status" value="1"/>
</dbReference>
<dbReference type="Gene3D" id="3.90.180.10">
    <property type="entry name" value="Medium-chain alcohol dehydrogenases, catalytic domain"/>
    <property type="match status" value="1"/>
</dbReference>
<dbReference type="InterPro" id="IPR036291">
    <property type="entry name" value="NAD(P)-bd_dom_sf"/>
</dbReference>
<dbReference type="PANTHER" id="PTHR43880:SF12">
    <property type="entry name" value="ALCOHOL DEHYDROGENASE CLASS-3"/>
    <property type="match status" value="1"/>
</dbReference>
<dbReference type="Pfam" id="PF00107">
    <property type="entry name" value="ADH_zinc_N"/>
    <property type="match status" value="1"/>
</dbReference>
<dbReference type="FunFam" id="3.40.50.720:FF:000003">
    <property type="entry name" value="S-(hydroxymethyl)glutathione dehydrogenase"/>
    <property type="match status" value="1"/>
</dbReference>
<dbReference type="Gene3D" id="3.40.50.720">
    <property type="entry name" value="NAD(P)-binding Rossmann-like Domain"/>
    <property type="match status" value="1"/>
</dbReference>
<evidence type="ECO:0000313" key="10">
    <source>
        <dbReference type="Proteomes" id="UP000295181"/>
    </source>
</evidence>
<evidence type="ECO:0000259" key="8">
    <source>
        <dbReference type="SMART" id="SM00829"/>
    </source>
</evidence>
<dbReference type="Proteomes" id="UP000295181">
    <property type="component" value="Unassembled WGS sequence"/>
</dbReference>
<keyword evidence="2 6" id="KW-0479">Metal-binding</keyword>
<keyword evidence="5" id="KW-0520">NAD</keyword>
<evidence type="ECO:0000256" key="7">
    <source>
        <dbReference type="SAM" id="Phobius"/>
    </source>
</evidence>
<proteinExistence type="inferred from homology"/>
<dbReference type="GO" id="GO:0005829">
    <property type="term" value="C:cytosol"/>
    <property type="evidence" value="ECO:0007669"/>
    <property type="project" value="TreeGrafter"/>
</dbReference>
<evidence type="ECO:0000256" key="4">
    <source>
        <dbReference type="ARBA" id="ARBA00023002"/>
    </source>
</evidence>
<keyword evidence="7" id="KW-1133">Transmembrane helix</keyword>
<evidence type="ECO:0000313" key="9">
    <source>
        <dbReference type="EMBL" id="TDG79729.1"/>
    </source>
</evidence>
<evidence type="ECO:0000256" key="6">
    <source>
        <dbReference type="RuleBase" id="RU361277"/>
    </source>
</evidence>
<dbReference type="EMBL" id="PUFP01000024">
    <property type="protein sequence ID" value="TDG79729.1"/>
    <property type="molecule type" value="Genomic_DNA"/>
</dbReference>
<dbReference type="CDD" id="cd08278">
    <property type="entry name" value="benzyl_alcohol_DH"/>
    <property type="match status" value="1"/>
</dbReference>
<dbReference type="InterPro" id="IPR011032">
    <property type="entry name" value="GroES-like_sf"/>
</dbReference>
<dbReference type="PANTHER" id="PTHR43880">
    <property type="entry name" value="ALCOHOL DEHYDROGENASE"/>
    <property type="match status" value="1"/>
</dbReference>
<protein>
    <recommendedName>
        <fullName evidence="8">Enoyl reductase (ER) domain-containing protein</fullName>
    </recommendedName>
</protein>
<dbReference type="PROSITE" id="PS00059">
    <property type="entry name" value="ADH_ZINC"/>
    <property type="match status" value="1"/>
</dbReference>
<comment type="cofactor">
    <cofactor evidence="1 6">
        <name>Zn(2+)</name>
        <dbReference type="ChEBI" id="CHEBI:29105"/>
    </cofactor>
</comment>
<dbReference type="InterPro" id="IPR020843">
    <property type="entry name" value="ER"/>
</dbReference>
<dbReference type="InterPro" id="IPR013154">
    <property type="entry name" value="ADH-like_N"/>
</dbReference>
<keyword evidence="7" id="KW-0472">Membrane</keyword>
<evidence type="ECO:0000256" key="3">
    <source>
        <dbReference type="ARBA" id="ARBA00022833"/>
    </source>
</evidence>
<gene>
    <name evidence="9" type="ORF">C5L32_001068</name>
</gene>